<reference evidence="4" key="2">
    <citation type="submission" date="2020-09" db="EMBL/GenBank/DDBJ databases">
        <authorList>
            <person name="Sun Q."/>
            <person name="Ohkuma M."/>
        </authorList>
    </citation>
    <scope>NUCLEOTIDE SEQUENCE</scope>
    <source>
        <strain evidence="4">JCM 19596</strain>
    </source>
</reference>
<name>A0A830FKN8_9EURY</name>
<dbReference type="EMBL" id="BMPG01000002">
    <property type="protein sequence ID" value="GGL61779.1"/>
    <property type="molecule type" value="Genomic_DNA"/>
</dbReference>
<feature type="domain" description="SHSP" evidence="3">
    <location>
        <begin position="1"/>
        <end position="94"/>
    </location>
</feature>
<dbReference type="InterPro" id="IPR008978">
    <property type="entry name" value="HSP20-like_chaperone"/>
</dbReference>
<dbReference type="Pfam" id="PF00011">
    <property type="entry name" value="HSP20"/>
    <property type="match status" value="1"/>
</dbReference>
<accession>A0A830FKN8</accession>
<dbReference type="SUPFAM" id="SSF49764">
    <property type="entry name" value="HSP20-like chaperones"/>
    <property type="match status" value="1"/>
</dbReference>
<protein>
    <recommendedName>
        <fullName evidence="3">SHSP domain-containing protein</fullName>
    </recommendedName>
</protein>
<keyword evidence="5" id="KW-1185">Reference proteome</keyword>
<dbReference type="InterPro" id="IPR031107">
    <property type="entry name" value="Small_HSP"/>
</dbReference>
<evidence type="ECO:0000256" key="1">
    <source>
        <dbReference type="PROSITE-ProRule" id="PRU00285"/>
    </source>
</evidence>
<evidence type="ECO:0000313" key="5">
    <source>
        <dbReference type="Proteomes" id="UP000607197"/>
    </source>
</evidence>
<dbReference type="PANTHER" id="PTHR11527">
    <property type="entry name" value="HEAT-SHOCK PROTEIN 20 FAMILY MEMBER"/>
    <property type="match status" value="1"/>
</dbReference>
<dbReference type="Proteomes" id="UP000607197">
    <property type="component" value="Unassembled WGS sequence"/>
</dbReference>
<dbReference type="InterPro" id="IPR002068">
    <property type="entry name" value="A-crystallin/Hsp20_dom"/>
</dbReference>
<dbReference type="CDD" id="cd06464">
    <property type="entry name" value="ACD_sHsps-like"/>
    <property type="match status" value="1"/>
</dbReference>
<evidence type="ECO:0000259" key="3">
    <source>
        <dbReference type="PROSITE" id="PS01031"/>
    </source>
</evidence>
<dbReference type="PROSITE" id="PS01031">
    <property type="entry name" value="SHSP"/>
    <property type="match status" value="1"/>
</dbReference>
<dbReference type="Gene3D" id="2.60.40.790">
    <property type="match status" value="1"/>
</dbReference>
<dbReference type="RefSeq" id="WP_188978489.1">
    <property type="nucleotide sequence ID" value="NZ_BMPG01000002.1"/>
</dbReference>
<dbReference type="AlphaFoldDB" id="A0A830FKN8"/>
<comment type="similarity">
    <text evidence="1 2">Belongs to the small heat shock protein (HSP20) family.</text>
</comment>
<reference evidence="4" key="1">
    <citation type="journal article" date="2014" name="Int. J. Syst. Evol. Microbiol.">
        <title>Complete genome sequence of Corynebacterium casei LMG S-19264T (=DSM 44701T), isolated from a smear-ripened cheese.</title>
        <authorList>
            <consortium name="US DOE Joint Genome Institute (JGI-PGF)"/>
            <person name="Walter F."/>
            <person name="Albersmeier A."/>
            <person name="Kalinowski J."/>
            <person name="Ruckert C."/>
        </authorList>
    </citation>
    <scope>NUCLEOTIDE SEQUENCE</scope>
    <source>
        <strain evidence="4">JCM 19596</strain>
    </source>
</reference>
<comment type="caution">
    <text evidence="4">The sequence shown here is derived from an EMBL/GenBank/DDBJ whole genome shotgun (WGS) entry which is preliminary data.</text>
</comment>
<gene>
    <name evidence="4" type="ORF">GCM10009039_19960</name>
</gene>
<dbReference type="OrthoDB" id="198277at2157"/>
<evidence type="ECO:0000256" key="2">
    <source>
        <dbReference type="RuleBase" id="RU003616"/>
    </source>
</evidence>
<proteinExistence type="inferred from homology"/>
<organism evidence="4 5">
    <name type="scientific">Halocalculus aciditolerans</name>
    <dbReference type="NCBI Taxonomy" id="1383812"/>
    <lineage>
        <taxon>Archaea</taxon>
        <taxon>Methanobacteriati</taxon>
        <taxon>Methanobacteriota</taxon>
        <taxon>Stenosarchaea group</taxon>
        <taxon>Halobacteria</taxon>
        <taxon>Halobacteriales</taxon>
        <taxon>Halobacteriaceae</taxon>
        <taxon>Halocalculus</taxon>
    </lineage>
</organism>
<sequence>MPDRVRVFADLPGCDRDRIQLRANDNQLRIEAEREDPVNDRRAHRHERAPTIERTIDIPTRANIDEAEAAYENGVLRIDLPKREEEKERTIGFE</sequence>
<evidence type="ECO:0000313" key="4">
    <source>
        <dbReference type="EMBL" id="GGL61779.1"/>
    </source>
</evidence>